<evidence type="ECO:0008006" key="3">
    <source>
        <dbReference type="Google" id="ProtNLM"/>
    </source>
</evidence>
<dbReference type="RefSeq" id="WP_074987051.1">
    <property type="nucleotide sequence ID" value="NZ_CADFGN010000015.1"/>
</dbReference>
<evidence type="ECO:0000313" key="2">
    <source>
        <dbReference type="Proteomes" id="UP000183529"/>
    </source>
</evidence>
<dbReference type="EMBL" id="FNZM01000023">
    <property type="protein sequence ID" value="SEK13092.1"/>
    <property type="molecule type" value="Genomic_DNA"/>
</dbReference>
<reference evidence="1 2" key="1">
    <citation type="submission" date="2016-10" db="EMBL/GenBank/DDBJ databases">
        <authorList>
            <person name="Varghese N."/>
            <person name="Submissions S."/>
        </authorList>
    </citation>
    <scope>NUCLEOTIDE SEQUENCE [LARGE SCALE GENOMIC DNA]</scope>
    <source>
        <strain evidence="1 2">LMG 22274</strain>
    </source>
</reference>
<sequence>MFNELIEQFKAAQVAAADAYHAVSRAERLLFPNVESYLHATKTRSSYKTERELSSFCRDLAAAIVRRACRNFAPPGGSLSIAREDELEECGIDLHEALEKGEVPDLDALWRHLERKFSGEGGATLAYEQAARSIIDGFYLKPSSEMKRTSSGVVIDMSAQSEECWNRKGQRTLSVYARDRVSACFRGLATVARKASFDELASQLADGRFLGEEYSSRAKLSFSGLDVTRFNDKWQCRFSFAVGDALSLFISEFGAAYLSTRG</sequence>
<dbReference type="Proteomes" id="UP000183529">
    <property type="component" value="Unassembled WGS sequence"/>
</dbReference>
<accession>A0AAQ1JXP5</accession>
<organism evidence="1 2">
    <name type="scientific">Paraburkholderia tropica</name>
    <dbReference type="NCBI Taxonomy" id="92647"/>
    <lineage>
        <taxon>Bacteria</taxon>
        <taxon>Pseudomonadati</taxon>
        <taxon>Pseudomonadota</taxon>
        <taxon>Betaproteobacteria</taxon>
        <taxon>Burkholderiales</taxon>
        <taxon>Burkholderiaceae</taxon>
        <taxon>Paraburkholderia</taxon>
    </lineage>
</organism>
<comment type="caution">
    <text evidence="1">The sequence shown here is derived from an EMBL/GenBank/DDBJ whole genome shotgun (WGS) entry which is preliminary data.</text>
</comment>
<name>A0AAQ1JXP5_9BURK</name>
<protein>
    <recommendedName>
        <fullName evidence="3">DUF4942 domain-containing protein</fullName>
    </recommendedName>
</protein>
<dbReference type="AlphaFoldDB" id="A0AAQ1JXP5"/>
<proteinExistence type="predicted"/>
<gene>
    <name evidence="1" type="ORF">SAMN05216550_12384</name>
</gene>
<evidence type="ECO:0000313" key="1">
    <source>
        <dbReference type="EMBL" id="SEK13092.1"/>
    </source>
</evidence>